<dbReference type="OrthoDB" id="9802672at2"/>
<proteinExistence type="inferred from homology"/>
<evidence type="ECO:0000256" key="5">
    <source>
        <dbReference type="ARBA" id="ARBA00023172"/>
    </source>
</evidence>
<comment type="caution">
    <text evidence="9">The sequence shown here is derived from an EMBL/GenBank/DDBJ whole genome shotgun (WGS) entry which is preliminary data.</text>
</comment>
<keyword evidence="5 7" id="KW-0233">DNA recombination</keyword>
<dbReference type="PROSITE" id="PS01300">
    <property type="entry name" value="RECR"/>
    <property type="match status" value="1"/>
</dbReference>
<dbReference type="PROSITE" id="PS50880">
    <property type="entry name" value="TOPRIM"/>
    <property type="match status" value="1"/>
</dbReference>
<dbReference type="Proteomes" id="UP000191980">
    <property type="component" value="Unassembled WGS sequence"/>
</dbReference>
<dbReference type="GO" id="GO:0006281">
    <property type="term" value="P:DNA repair"/>
    <property type="evidence" value="ECO:0007669"/>
    <property type="project" value="UniProtKB-UniRule"/>
</dbReference>
<dbReference type="SMART" id="SM00493">
    <property type="entry name" value="TOPRIM"/>
    <property type="match status" value="1"/>
</dbReference>
<dbReference type="FunFam" id="3.40.1360.10:FF:000001">
    <property type="entry name" value="Recombination protein RecR"/>
    <property type="match status" value="1"/>
</dbReference>
<name>A0A1V8M2Q8_9GAMM</name>
<dbReference type="InterPro" id="IPR006171">
    <property type="entry name" value="TOPRIM_dom"/>
</dbReference>
<dbReference type="Pfam" id="PF13662">
    <property type="entry name" value="Toprim_4"/>
    <property type="match status" value="1"/>
</dbReference>
<keyword evidence="10" id="KW-1185">Reference proteome</keyword>
<organism evidence="9 10">
    <name type="scientific">Methyloprofundus sedimenti</name>
    <dbReference type="NCBI Taxonomy" id="1420851"/>
    <lineage>
        <taxon>Bacteria</taxon>
        <taxon>Pseudomonadati</taxon>
        <taxon>Pseudomonadota</taxon>
        <taxon>Gammaproteobacteria</taxon>
        <taxon>Methylococcales</taxon>
        <taxon>Methylococcaceae</taxon>
        <taxon>Methyloprofundus</taxon>
    </lineage>
</organism>
<dbReference type="Pfam" id="PF21176">
    <property type="entry name" value="RecR_HhH"/>
    <property type="match status" value="1"/>
</dbReference>
<evidence type="ECO:0000256" key="1">
    <source>
        <dbReference type="ARBA" id="ARBA00022723"/>
    </source>
</evidence>
<evidence type="ECO:0000256" key="4">
    <source>
        <dbReference type="ARBA" id="ARBA00022833"/>
    </source>
</evidence>
<evidence type="ECO:0000256" key="6">
    <source>
        <dbReference type="ARBA" id="ARBA00023204"/>
    </source>
</evidence>
<dbReference type="AlphaFoldDB" id="A0A1V8M2Q8"/>
<accession>A0A1V8M2Q8</accession>
<dbReference type="HAMAP" id="MF_00017">
    <property type="entry name" value="RecR"/>
    <property type="match status" value="1"/>
</dbReference>
<sequence length="199" mass="21626">MPKQELLAEVIDALCCMPGVGPKSAQRIALHLFQRDRGGAENLAKALQMAVDRLGLCKKCRTLCEHELCDLCASSKRDPQVICVVESPADVWLINQATNYTGVFFVLNGRLSPLDGIGPDEIGLDKLEQQLESSQITELILATNSTVEGEATAHYIAQLALPYKVKVSRIAHGVPVGGELEFIDSTTLAHAFSGRRNIE</sequence>
<dbReference type="InterPro" id="IPR034137">
    <property type="entry name" value="TOPRIM_RecR"/>
</dbReference>
<evidence type="ECO:0000313" key="9">
    <source>
        <dbReference type="EMBL" id="OQK15798.1"/>
    </source>
</evidence>
<dbReference type="GO" id="GO:0003677">
    <property type="term" value="F:DNA binding"/>
    <property type="evidence" value="ECO:0007669"/>
    <property type="project" value="UniProtKB-UniRule"/>
</dbReference>
<keyword evidence="1 7" id="KW-0479">Metal-binding</keyword>
<dbReference type="Pfam" id="PF02132">
    <property type="entry name" value="RecR_ZnF"/>
    <property type="match status" value="1"/>
</dbReference>
<reference evidence="9 10" key="1">
    <citation type="submission" date="2015-12" db="EMBL/GenBank/DDBJ databases">
        <authorList>
            <person name="Shamseldin A."/>
            <person name="Moawad H."/>
            <person name="Abd El-Rahim W.M."/>
            <person name="Sadowsky M.J."/>
        </authorList>
    </citation>
    <scope>NUCLEOTIDE SEQUENCE [LARGE SCALE GENOMIC DNA]</scope>
    <source>
        <strain evidence="9 10">WF1</strain>
    </source>
</reference>
<dbReference type="NCBIfam" id="TIGR00615">
    <property type="entry name" value="recR"/>
    <property type="match status" value="1"/>
</dbReference>
<dbReference type="SUPFAM" id="SSF111304">
    <property type="entry name" value="Recombination protein RecR"/>
    <property type="match status" value="1"/>
</dbReference>
<keyword evidence="3 7" id="KW-0863">Zinc-finger</keyword>
<keyword evidence="6 7" id="KW-0234">DNA repair</keyword>
<evidence type="ECO:0000313" key="10">
    <source>
        <dbReference type="Proteomes" id="UP000191980"/>
    </source>
</evidence>
<dbReference type="InterPro" id="IPR015967">
    <property type="entry name" value="Rcmb_RecR_Znf"/>
</dbReference>
<evidence type="ECO:0000256" key="3">
    <source>
        <dbReference type="ARBA" id="ARBA00022771"/>
    </source>
</evidence>
<gene>
    <name evidence="7 9" type="primary">recR</name>
    <name evidence="9" type="ORF">AU255_16535</name>
</gene>
<dbReference type="PANTHER" id="PTHR30446">
    <property type="entry name" value="RECOMBINATION PROTEIN RECR"/>
    <property type="match status" value="1"/>
</dbReference>
<evidence type="ECO:0000256" key="7">
    <source>
        <dbReference type="HAMAP-Rule" id="MF_00017"/>
    </source>
</evidence>
<dbReference type="Gene3D" id="1.10.8.420">
    <property type="entry name" value="RecR Domain 1"/>
    <property type="match status" value="1"/>
</dbReference>
<evidence type="ECO:0000259" key="8">
    <source>
        <dbReference type="PROSITE" id="PS50880"/>
    </source>
</evidence>
<dbReference type="STRING" id="1420851.AU255_16535"/>
<dbReference type="EMBL" id="LPUF01000003">
    <property type="protein sequence ID" value="OQK15798.1"/>
    <property type="molecule type" value="Genomic_DNA"/>
</dbReference>
<dbReference type="Gene3D" id="3.40.1360.10">
    <property type="match status" value="1"/>
</dbReference>
<dbReference type="RefSeq" id="WP_080524026.1">
    <property type="nucleotide sequence ID" value="NZ_LPUF01000003.1"/>
</dbReference>
<dbReference type="InterPro" id="IPR023627">
    <property type="entry name" value="Rcmb_RecR"/>
</dbReference>
<dbReference type="Gene3D" id="6.10.250.240">
    <property type="match status" value="1"/>
</dbReference>
<keyword evidence="2 7" id="KW-0227">DNA damage</keyword>
<comment type="similarity">
    <text evidence="7">Belongs to the RecR family.</text>
</comment>
<dbReference type="GO" id="GO:0008270">
    <property type="term" value="F:zinc ion binding"/>
    <property type="evidence" value="ECO:0007669"/>
    <property type="project" value="UniProtKB-KW"/>
</dbReference>
<dbReference type="GO" id="GO:0006310">
    <property type="term" value="P:DNA recombination"/>
    <property type="evidence" value="ECO:0007669"/>
    <property type="project" value="UniProtKB-UniRule"/>
</dbReference>
<dbReference type="Pfam" id="PF21175">
    <property type="entry name" value="RecR_C"/>
    <property type="match status" value="1"/>
</dbReference>
<dbReference type="PANTHER" id="PTHR30446:SF0">
    <property type="entry name" value="RECOMBINATION PROTEIN RECR"/>
    <property type="match status" value="1"/>
</dbReference>
<evidence type="ECO:0000256" key="2">
    <source>
        <dbReference type="ARBA" id="ARBA00022763"/>
    </source>
</evidence>
<comment type="function">
    <text evidence="7">May play a role in DNA repair. It seems to be involved in an RecBC-independent recombinational process of DNA repair. It may act with RecF and RecO.</text>
</comment>
<feature type="domain" description="Toprim" evidence="8">
    <location>
        <begin position="80"/>
        <end position="175"/>
    </location>
</feature>
<protein>
    <recommendedName>
        <fullName evidence="7">Recombination protein RecR</fullName>
    </recommendedName>
</protein>
<dbReference type="InterPro" id="IPR000093">
    <property type="entry name" value="DNA_Rcmb_RecR"/>
</dbReference>
<keyword evidence="4 7" id="KW-0862">Zinc</keyword>
<feature type="zinc finger region" description="C4-type" evidence="7">
    <location>
        <begin position="57"/>
        <end position="72"/>
    </location>
</feature>
<dbReference type="CDD" id="cd01025">
    <property type="entry name" value="TOPRIM_recR"/>
    <property type="match status" value="1"/>
</dbReference>